<gene>
    <name evidence="1" type="ORF">NP233_g13080</name>
</gene>
<evidence type="ECO:0000313" key="2">
    <source>
        <dbReference type="Proteomes" id="UP001213000"/>
    </source>
</evidence>
<dbReference type="Proteomes" id="UP001213000">
    <property type="component" value="Unassembled WGS sequence"/>
</dbReference>
<proteinExistence type="predicted"/>
<accession>A0AAD5VEL0</accession>
<dbReference type="PANTHER" id="PTHR11439">
    <property type="entry name" value="GAG-POL-RELATED RETROTRANSPOSON"/>
    <property type="match status" value="1"/>
</dbReference>
<name>A0AAD5VEL0_9AGAR</name>
<comment type="caution">
    <text evidence="1">The sequence shown here is derived from an EMBL/GenBank/DDBJ whole genome shotgun (WGS) entry which is preliminary data.</text>
</comment>
<evidence type="ECO:0000313" key="1">
    <source>
        <dbReference type="EMBL" id="KAJ3551450.1"/>
    </source>
</evidence>
<keyword evidence="2" id="KW-1185">Reference proteome</keyword>
<protein>
    <submittedName>
        <fullName evidence="1">Uncharacterized protein</fullName>
    </submittedName>
</protein>
<dbReference type="AlphaFoldDB" id="A0AAD5VEL0"/>
<dbReference type="PANTHER" id="PTHR11439:SF463">
    <property type="entry name" value="REVERSE TRANSCRIPTASE TY1_COPIA-TYPE DOMAIN-CONTAINING PROTEIN"/>
    <property type="match status" value="1"/>
</dbReference>
<dbReference type="EMBL" id="JANIEX010002205">
    <property type="protein sequence ID" value="KAJ3551450.1"/>
    <property type="molecule type" value="Genomic_DNA"/>
</dbReference>
<organism evidence="1 2">
    <name type="scientific">Leucocoprinus birnbaumii</name>
    <dbReference type="NCBI Taxonomy" id="56174"/>
    <lineage>
        <taxon>Eukaryota</taxon>
        <taxon>Fungi</taxon>
        <taxon>Dikarya</taxon>
        <taxon>Basidiomycota</taxon>
        <taxon>Agaricomycotina</taxon>
        <taxon>Agaricomycetes</taxon>
        <taxon>Agaricomycetidae</taxon>
        <taxon>Agaricales</taxon>
        <taxon>Agaricineae</taxon>
        <taxon>Agaricaceae</taxon>
        <taxon>Leucocoprinus</taxon>
    </lineage>
</organism>
<reference evidence="1" key="1">
    <citation type="submission" date="2022-07" db="EMBL/GenBank/DDBJ databases">
        <title>Genome Sequence of Leucocoprinus birnbaumii.</title>
        <authorList>
            <person name="Buettner E."/>
        </authorList>
    </citation>
    <scope>NUCLEOTIDE SEQUENCE</scope>
    <source>
        <strain evidence="1">VT141</strain>
    </source>
</reference>
<sequence length="69" mass="8062">MGSLQYLATITRPDIAYVVSYLGRFNYNPHPEHWTPVKHLLQYLKGTRNYKLVYKGLVASRLVTLHLDM</sequence>